<evidence type="ECO:0000313" key="10">
    <source>
        <dbReference type="EMBL" id="OXU23297.1"/>
    </source>
</evidence>
<dbReference type="STRING" id="543379.A0A232EYD8"/>
<feature type="domain" description="Peptidase S1" evidence="9">
    <location>
        <begin position="28"/>
        <end position="256"/>
    </location>
</feature>
<dbReference type="InterPro" id="IPR009003">
    <property type="entry name" value="Peptidase_S1_PA"/>
</dbReference>
<sequence length="259" mass="28319">MKTLFLLTCISLANCFYIENGISKKDKIVNGEDIDIKHAPYQVSLLRLRSPFCGGTIIAKSWVVTAGHCIKSHLGVVTEKSTLSVRTATSSLLATGTRHQIEEVIIHPEYNHKNYDNDIVLIKLRQPLEFNAEQGSIPLAQPDDVPYPGQIMQITGFGKVGEHYGYSKTLKLALVPVVSFDNCARVYESIDPITDNMFCAGDGKADACQGDSGGPAVINNKLAGVVSSGIGCASGFYPGIYTRVDKYYDWIMQTTNYLS</sequence>
<evidence type="ECO:0000256" key="6">
    <source>
        <dbReference type="ARBA" id="ARBA00023145"/>
    </source>
</evidence>
<dbReference type="InterPro" id="IPR043504">
    <property type="entry name" value="Peptidase_S1_PA_chymotrypsin"/>
</dbReference>
<keyword evidence="11" id="KW-1185">Reference proteome</keyword>
<keyword evidence="6" id="KW-0865">Zymogen</keyword>
<dbReference type="EMBL" id="NNAY01001658">
    <property type="protein sequence ID" value="OXU23297.1"/>
    <property type="molecule type" value="Genomic_DNA"/>
</dbReference>
<dbReference type="CDD" id="cd00190">
    <property type="entry name" value="Tryp_SPc"/>
    <property type="match status" value="1"/>
</dbReference>
<reference evidence="10 11" key="1">
    <citation type="journal article" date="2017" name="Curr. Biol.">
        <title>The Evolution of Venom by Co-option of Single-Copy Genes.</title>
        <authorList>
            <person name="Martinson E.O."/>
            <person name="Mrinalini"/>
            <person name="Kelkar Y.D."/>
            <person name="Chang C.H."/>
            <person name="Werren J.H."/>
        </authorList>
    </citation>
    <scope>NUCLEOTIDE SEQUENCE [LARGE SCALE GENOMIC DNA]</scope>
    <source>
        <strain evidence="10 11">Alberta</strain>
        <tissue evidence="10">Whole body</tissue>
    </source>
</reference>
<dbReference type="PROSITE" id="PS50240">
    <property type="entry name" value="TRYPSIN_DOM"/>
    <property type="match status" value="1"/>
</dbReference>
<proteinExistence type="inferred from homology"/>
<evidence type="ECO:0000256" key="2">
    <source>
        <dbReference type="ARBA" id="ARBA00022670"/>
    </source>
</evidence>
<dbReference type="PROSITE" id="PS00134">
    <property type="entry name" value="TRYPSIN_HIS"/>
    <property type="match status" value="1"/>
</dbReference>
<dbReference type="PRINTS" id="PR00722">
    <property type="entry name" value="CHYMOTRYPSIN"/>
</dbReference>
<keyword evidence="4" id="KW-0378">Hydrolase</keyword>
<dbReference type="InterPro" id="IPR050430">
    <property type="entry name" value="Peptidase_S1"/>
</dbReference>
<dbReference type="SMART" id="SM00020">
    <property type="entry name" value="Tryp_SPc"/>
    <property type="match status" value="1"/>
</dbReference>
<dbReference type="GO" id="GO:0006508">
    <property type="term" value="P:proteolysis"/>
    <property type="evidence" value="ECO:0007669"/>
    <property type="project" value="UniProtKB-KW"/>
</dbReference>
<dbReference type="SUPFAM" id="SSF50494">
    <property type="entry name" value="Trypsin-like serine proteases"/>
    <property type="match status" value="1"/>
</dbReference>
<feature type="signal peptide" evidence="8">
    <location>
        <begin position="1"/>
        <end position="15"/>
    </location>
</feature>
<accession>A0A232EYD8</accession>
<evidence type="ECO:0000256" key="8">
    <source>
        <dbReference type="SAM" id="SignalP"/>
    </source>
</evidence>
<dbReference type="Gene3D" id="2.40.10.10">
    <property type="entry name" value="Trypsin-like serine proteases"/>
    <property type="match status" value="1"/>
</dbReference>
<dbReference type="OrthoDB" id="10059102at2759"/>
<feature type="chain" id="PRO_5012556711" description="Peptidase S1 domain-containing protein" evidence="8">
    <location>
        <begin position="16"/>
        <end position="259"/>
    </location>
</feature>
<evidence type="ECO:0000256" key="7">
    <source>
        <dbReference type="ARBA" id="ARBA00023157"/>
    </source>
</evidence>
<dbReference type="GO" id="GO:0004252">
    <property type="term" value="F:serine-type endopeptidase activity"/>
    <property type="evidence" value="ECO:0007669"/>
    <property type="project" value="InterPro"/>
</dbReference>
<dbReference type="Proteomes" id="UP000215335">
    <property type="component" value="Unassembled WGS sequence"/>
</dbReference>
<evidence type="ECO:0000259" key="9">
    <source>
        <dbReference type="PROSITE" id="PS50240"/>
    </source>
</evidence>
<keyword evidence="3 8" id="KW-0732">Signal</keyword>
<keyword evidence="7" id="KW-1015">Disulfide bond</keyword>
<dbReference type="InterPro" id="IPR001314">
    <property type="entry name" value="Peptidase_S1A"/>
</dbReference>
<evidence type="ECO:0000256" key="5">
    <source>
        <dbReference type="ARBA" id="ARBA00022825"/>
    </source>
</evidence>
<dbReference type="PANTHER" id="PTHR24276">
    <property type="entry name" value="POLYSERASE-RELATED"/>
    <property type="match status" value="1"/>
</dbReference>
<name>A0A232EYD8_9HYME</name>
<protein>
    <recommendedName>
        <fullName evidence="9">Peptidase S1 domain-containing protein</fullName>
    </recommendedName>
</protein>
<dbReference type="Pfam" id="PF00089">
    <property type="entry name" value="Trypsin"/>
    <property type="match status" value="1"/>
</dbReference>
<evidence type="ECO:0000313" key="11">
    <source>
        <dbReference type="Proteomes" id="UP000215335"/>
    </source>
</evidence>
<evidence type="ECO:0000256" key="1">
    <source>
        <dbReference type="ARBA" id="ARBA00007664"/>
    </source>
</evidence>
<keyword evidence="5" id="KW-0720">Serine protease</keyword>
<dbReference type="PANTHER" id="PTHR24276:SF91">
    <property type="entry name" value="AT26814P-RELATED"/>
    <property type="match status" value="1"/>
</dbReference>
<comment type="caution">
    <text evidence="10">The sequence shown here is derived from an EMBL/GenBank/DDBJ whole genome shotgun (WGS) entry which is preliminary data.</text>
</comment>
<organism evidence="10 11">
    <name type="scientific">Trichomalopsis sarcophagae</name>
    <dbReference type="NCBI Taxonomy" id="543379"/>
    <lineage>
        <taxon>Eukaryota</taxon>
        <taxon>Metazoa</taxon>
        <taxon>Ecdysozoa</taxon>
        <taxon>Arthropoda</taxon>
        <taxon>Hexapoda</taxon>
        <taxon>Insecta</taxon>
        <taxon>Pterygota</taxon>
        <taxon>Neoptera</taxon>
        <taxon>Endopterygota</taxon>
        <taxon>Hymenoptera</taxon>
        <taxon>Apocrita</taxon>
        <taxon>Proctotrupomorpha</taxon>
        <taxon>Chalcidoidea</taxon>
        <taxon>Pteromalidae</taxon>
        <taxon>Pteromalinae</taxon>
        <taxon>Trichomalopsis</taxon>
    </lineage>
</organism>
<dbReference type="AlphaFoldDB" id="A0A232EYD8"/>
<dbReference type="FunFam" id="2.40.10.10:FF:000077">
    <property type="entry name" value="Predicted protein"/>
    <property type="match status" value="1"/>
</dbReference>
<keyword evidence="2" id="KW-0645">Protease</keyword>
<dbReference type="InterPro" id="IPR001254">
    <property type="entry name" value="Trypsin_dom"/>
</dbReference>
<evidence type="ECO:0000256" key="4">
    <source>
        <dbReference type="ARBA" id="ARBA00022801"/>
    </source>
</evidence>
<comment type="similarity">
    <text evidence="1">Belongs to the peptidase S1 family.</text>
</comment>
<evidence type="ECO:0000256" key="3">
    <source>
        <dbReference type="ARBA" id="ARBA00022729"/>
    </source>
</evidence>
<dbReference type="InterPro" id="IPR018114">
    <property type="entry name" value="TRYPSIN_HIS"/>
</dbReference>
<gene>
    <name evidence="10" type="ORF">TSAR_013386</name>
</gene>